<dbReference type="Gene3D" id="3.40.50.150">
    <property type="entry name" value="Vaccinia Virus protein VP39"/>
    <property type="match status" value="1"/>
</dbReference>
<dbReference type="SUPFAM" id="SSF53335">
    <property type="entry name" value="S-adenosyl-L-methionine-dependent methyltransferases"/>
    <property type="match status" value="1"/>
</dbReference>
<evidence type="ECO:0000256" key="2">
    <source>
        <dbReference type="ARBA" id="ARBA00008138"/>
    </source>
</evidence>
<evidence type="ECO:0000313" key="7">
    <source>
        <dbReference type="EMBL" id="SUA46036.1"/>
    </source>
</evidence>
<protein>
    <recommendedName>
        <fullName evidence="6">S-adenosyl-L-methionine-dependent methyltransferase</fullName>
        <ecNumber evidence="6">2.1.1.-</ecNumber>
    </recommendedName>
</protein>
<comment type="function">
    <text evidence="1 6">Exhibits S-adenosyl-L-methionine-dependent methyltransferase activity.</text>
</comment>
<organism evidence="7 8">
    <name type="scientific">Nocardia africana</name>
    <dbReference type="NCBI Taxonomy" id="134964"/>
    <lineage>
        <taxon>Bacteria</taxon>
        <taxon>Bacillati</taxon>
        <taxon>Actinomycetota</taxon>
        <taxon>Actinomycetes</taxon>
        <taxon>Mycobacteriales</taxon>
        <taxon>Nocardiaceae</taxon>
        <taxon>Nocardia</taxon>
    </lineage>
</organism>
<dbReference type="EMBL" id="UGRU01000001">
    <property type="protein sequence ID" value="SUA46036.1"/>
    <property type="molecule type" value="Genomic_DNA"/>
</dbReference>
<name>A0A378WXJ6_9NOCA</name>
<dbReference type="GO" id="GO:0008168">
    <property type="term" value="F:methyltransferase activity"/>
    <property type="evidence" value="ECO:0007669"/>
    <property type="project" value="UniProtKB-UniRule"/>
</dbReference>
<gene>
    <name evidence="7" type="ORF">NCTC13184_04560</name>
</gene>
<evidence type="ECO:0000256" key="5">
    <source>
        <dbReference type="ARBA" id="ARBA00022691"/>
    </source>
</evidence>
<keyword evidence="3 6" id="KW-0489">Methyltransferase</keyword>
<evidence type="ECO:0000256" key="4">
    <source>
        <dbReference type="ARBA" id="ARBA00022679"/>
    </source>
</evidence>
<dbReference type="InterPro" id="IPR029063">
    <property type="entry name" value="SAM-dependent_MTases_sf"/>
</dbReference>
<dbReference type="Proteomes" id="UP000255082">
    <property type="component" value="Unassembled WGS sequence"/>
</dbReference>
<sequence length="309" mass="33530">MRRGVPAAPGPVGSLANMRTDEDSWDINTGVGSTALFVAAARALGGRAGDAPARDPLAELFVSAAGGEWADLMAGRLSEHPLLTTDFGIPFQQHQLFRTRYLDDYLDAAVASGIRQVVVLAAGLDARAYRLPSLAGCTVYELDRPQILEYKRETLAEAGREPIADRREVAVDLRGDWPKALRDSGFDSDRPTAWLIEGLLIYLTPAAQDRLFDTVHSLSASGSRAGVEQMDPLPTEEAEALAADGESGSEWVKLIYNEPRSEATAWFTDRGWSGERIYLPAYIRSLGYTPAGPDGRQQSLINLATVTRP</sequence>
<evidence type="ECO:0000313" key="8">
    <source>
        <dbReference type="Proteomes" id="UP000255082"/>
    </source>
</evidence>
<reference evidence="7 8" key="1">
    <citation type="submission" date="2018-06" db="EMBL/GenBank/DDBJ databases">
        <authorList>
            <consortium name="Pathogen Informatics"/>
            <person name="Doyle S."/>
        </authorList>
    </citation>
    <scope>NUCLEOTIDE SEQUENCE [LARGE SCALE GENOMIC DNA]</scope>
    <source>
        <strain evidence="7 8">NCTC13184</strain>
    </source>
</reference>
<keyword evidence="5 6" id="KW-0949">S-adenosyl-L-methionine</keyword>
<dbReference type="Pfam" id="PF04072">
    <property type="entry name" value="LCM"/>
    <property type="match status" value="1"/>
</dbReference>
<dbReference type="InterPro" id="IPR007213">
    <property type="entry name" value="Ppm1/Ppm2/Tcmp"/>
</dbReference>
<dbReference type="AlphaFoldDB" id="A0A378WXJ6"/>
<dbReference type="GO" id="GO:0032259">
    <property type="term" value="P:methylation"/>
    <property type="evidence" value="ECO:0007669"/>
    <property type="project" value="UniProtKB-KW"/>
</dbReference>
<keyword evidence="4 7" id="KW-0808">Transferase</keyword>
<dbReference type="InterPro" id="IPR011610">
    <property type="entry name" value="SAM_mthyl_Trfase_ML2640-like"/>
</dbReference>
<comment type="similarity">
    <text evidence="2 6">Belongs to the UPF0677 family.</text>
</comment>
<dbReference type="EC" id="2.1.1.-" evidence="6"/>
<dbReference type="NCBIfam" id="TIGR00027">
    <property type="entry name" value="mthyl_TIGR00027"/>
    <property type="match status" value="1"/>
</dbReference>
<evidence type="ECO:0000256" key="1">
    <source>
        <dbReference type="ARBA" id="ARBA00003907"/>
    </source>
</evidence>
<accession>A0A378WXJ6</accession>
<dbReference type="PANTHER" id="PTHR43619:SF2">
    <property type="entry name" value="S-ADENOSYL-L-METHIONINE-DEPENDENT METHYLTRANSFERASES SUPERFAMILY PROTEIN"/>
    <property type="match status" value="1"/>
</dbReference>
<evidence type="ECO:0000256" key="3">
    <source>
        <dbReference type="ARBA" id="ARBA00022603"/>
    </source>
</evidence>
<dbReference type="PANTHER" id="PTHR43619">
    <property type="entry name" value="S-ADENOSYL-L-METHIONINE-DEPENDENT METHYLTRANSFERASE YKTD-RELATED"/>
    <property type="match status" value="1"/>
</dbReference>
<evidence type="ECO:0000256" key="6">
    <source>
        <dbReference type="RuleBase" id="RU362030"/>
    </source>
</evidence>
<proteinExistence type="inferred from homology"/>